<evidence type="ECO:0000256" key="7">
    <source>
        <dbReference type="ARBA" id="ARBA00023242"/>
    </source>
</evidence>
<evidence type="ECO:0000256" key="1">
    <source>
        <dbReference type="ARBA" id="ARBA00004123"/>
    </source>
</evidence>
<evidence type="ECO:0000256" key="8">
    <source>
        <dbReference type="PROSITE-ProRule" id="PRU00125"/>
    </source>
</evidence>
<dbReference type="PROSITE" id="PS50023">
    <property type="entry name" value="LIM_DOMAIN_2"/>
    <property type="match status" value="1"/>
</dbReference>
<evidence type="ECO:0000256" key="4">
    <source>
        <dbReference type="ARBA" id="ARBA00023038"/>
    </source>
</evidence>
<dbReference type="Gene3D" id="2.10.110.10">
    <property type="entry name" value="Cysteine Rich Protein"/>
    <property type="match status" value="1"/>
</dbReference>
<name>A0A4Y2TI25_ARAVE</name>
<organism evidence="10 11">
    <name type="scientific">Araneus ventricosus</name>
    <name type="common">Orbweaver spider</name>
    <name type="synonym">Epeira ventricosa</name>
    <dbReference type="NCBI Taxonomy" id="182803"/>
    <lineage>
        <taxon>Eukaryota</taxon>
        <taxon>Metazoa</taxon>
        <taxon>Ecdysozoa</taxon>
        <taxon>Arthropoda</taxon>
        <taxon>Chelicerata</taxon>
        <taxon>Arachnida</taxon>
        <taxon>Araneae</taxon>
        <taxon>Araneomorphae</taxon>
        <taxon>Entelegynae</taxon>
        <taxon>Araneoidea</taxon>
        <taxon>Araneidae</taxon>
        <taxon>Araneus</taxon>
    </lineage>
</organism>
<dbReference type="GO" id="GO:0008270">
    <property type="term" value="F:zinc ion binding"/>
    <property type="evidence" value="ECO:0007669"/>
    <property type="project" value="InterPro"/>
</dbReference>
<dbReference type="SMART" id="SM00132">
    <property type="entry name" value="LIM"/>
    <property type="match status" value="1"/>
</dbReference>
<dbReference type="InterPro" id="IPR001781">
    <property type="entry name" value="Znf_LIM"/>
</dbReference>
<feature type="non-terminal residue" evidence="10">
    <location>
        <position position="1"/>
    </location>
</feature>
<dbReference type="FunFam" id="2.10.110.10:FF:000032">
    <property type="entry name" value="LIM/homeobox protein Lhx3"/>
    <property type="match status" value="1"/>
</dbReference>
<evidence type="ECO:0000256" key="3">
    <source>
        <dbReference type="ARBA" id="ARBA00022833"/>
    </source>
</evidence>
<reference evidence="10 11" key="1">
    <citation type="journal article" date="2019" name="Sci. Rep.">
        <title>Orb-weaving spider Araneus ventricosus genome elucidates the spidroin gene catalogue.</title>
        <authorList>
            <person name="Kono N."/>
            <person name="Nakamura H."/>
            <person name="Ohtoshi R."/>
            <person name="Moran D.A.P."/>
            <person name="Shinohara A."/>
            <person name="Yoshida Y."/>
            <person name="Fujiwara M."/>
            <person name="Mori M."/>
            <person name="Tomita M."/>
            <person name="Arakawa K."/>
        </authorList>
    </citation>
    <scope>NUCLEOTIDE SEQUENCE [LARGE SCALE GENOMIC DNA]</scope>
</reference>
<dbReference type="AlphaFoldDB" id="A0A4Y2TI25"/>
<dbReference type="EMBL" id="BGPR01028626">
    <property type="protein sequence ID" value="GBN99891.1"/>
    <property type="molecule type" value="Genomic_DNA"/>
</dbReference>
<dbReference type="InterPro" id="IPR050453">
    <property type="entry name" value="LIM_Homeobox_TF"/>
</dbReference>
<protein>
    <submittedName>
        <fullName evidence="10">LIM/homeobox protein Lhx3</fullName>
    </submittedName>
</protein>
<keyword evidence="5 10" id="KW-0238">DNA-binding</keyword>
<dbReference type="GO" id="GO:0000977">
    <property type="term" value="F:RNA polymerase II transcription regulatory region sequence-specific DNA binding"/>
    <property type="evidence" value="ECO:0007669"/>
    <property type="project" value="TreeGrafter"/>
</dbReference>
<dbReference type="PANTHER" id="PTHR24208">
    <property type="entry name" value="LIM/HOMEOBOX PROTEIN LHX"/>
    <property type="match status" value="1"/>
</dbReference>
<feature type="domain" description="LIM zinc-binding" evidence="9">
    <location>
        <begin position="4"/>
        <end position="67"/>
    </location>
</feature>
<comment type="subcellular location">
    <subcellularLocation>
        <location evidence="1">Nucleus</location>
    </subcellularLocation>
</comment>
<keyword evidence="11" id="KW-1185">Reference proteome</keyword>
<dbReference type="PROSITE" id="PS00478">
    <property type="entry name" value="LIM_DOMAIN_1"/>
    <property type="match status" value="1"/>
</dbReference>
<dbReference type="SUPFAM" id="SSF57716">
    <property type="entry name" value="Glucocorticoid receptor-like (DNA-binding domain)"/>
    <property type="match status" value="1"/>
</dbReference>
<dbReference type="Pfam" id="PF00412">
    <property type="entry name" value="LIM"/>
    <property type="match status" value="1"/>
</dbReference>
<accession>A0A4Y2TI25</accession>
<dbReference type="GO" id="GO:0000981">
    <property type="term" value="F:DNA-binding transcription factor activity, RNA polymerase II-specific"/>
    <property type="evidence" value="ECO:0007669"/>
    <property type="project" value="TreeGrafter"/>
</dbReference>
<gene>
    <name evidence="10" type="primary">lhx3_1</name>
    <name evidence="10" type="ORF">AVEN_275393-2_1</name>
</gene>
<dbReference type="GO" id="GO:0005634">
    <property type="term" value="C:nucleus"/>
    <property type="evidence" value="ECO:0007669"/>
    <property type="project" value="UniProtKB-SubCell"/>
</dbReference>
<keyword evidence="7" id="KW-0539">Nucleus</keyword>
<evidence type="ECO:0000256" key="5">
    <source>
        <dbReference type="ARBA" id="ARBA00023125"/>
    </source>
</evidence>
<dbReference type="CDD" id="cd09376">
    <property type="entry name" value="LIM2_Lhx3_Lhx4"/>
    <property type="match status" value="1"/>
</dbReference>
<keyword evidence="3 8" id="KW-0862">Zinc</keyword>
<comment type="caution">
    <text evidence="10">The sequence shown here is derived from an EMBL/GenBank/DDBJ whole genome shotgun (WGS) entry which is preliminary data.</text>
</comment>
<dbReference type="GO" id="GO:0030182">
    <property type="term" value="P:neuron differentiation"/>
    <property type="evidence" value="ECO:0007669"/>
    <property type="project" value="TreeGrafter"/>
</dbReference>
<evidence type="ECO:0000259" key="9">
    <source>
        <dbReference type="PROSITE" id="PS50023"/>
    </source>
</evidence>
<evidence type="ECO:0000256" key="6">
    <source>
        <dbReference type="ARBA" id="ARBA00023155"/>
    </source>
</evidence>
<sequence>RFGTKCAGCEQGIPPTQVVRRAQDNVYHLHCFACILCKRQLNTGDEFYLMEDNKLVCKADYEAAKARGKGFR</sequence>
<evidence type="ECO:0000313" key="11">
    <source>
        <dbReference type="Proteomes" id="UP000499080"/>
    </source>
</evidence>
<dbReference type="InterPro" id="IPR049594">
    <property type="entry name" value="Lhx3/4-like_LIM2"/>
</dbReference>
<dbReference type="OrthoDB" id="10068367at2759"/>
<keyword evidence="2 8" id="KW-0479">Metal-binding</keyword>
<dbReference type="PANTHER" id="PTHR24208:SF128">
    <property type="entry name" value="LIM3, ISOFORM G"/>
    <property type="match status" value="1"/>
</dbReference>
<dbReference type="Proteomes" id="UP000499080">
    <property type="component" value="Unassembled WGS sequence"/>
</dbReference>
<keyword evidence="6 10" id="KW-0371">Homeobox</keyword>
<evidence type="ECO:0000313" key="10">
    <source>
        <dbReference type="EMBL" id="GBN99891.1"/>
    </source>
</evidence>
<evidence type="ECO:0000256" key="2">
    <source>
        <dbReference type="ARBA" id="ARBA00022723"/>
    </source>
</evidence>
<keyword evidence="4 8" id="KW-0440">LIM domain</keyword>
<proteinExistence type="predicted"/>